<dbReference type="Gene3D" id="2.170.150.80">
    <property type="entry name" value="NAC domain"/>
    <property type="match status" value="1"/>
</dbReference>
<evidence type="ECO:0000256" key="4">
    <source>
        <dbReference type="ARBA" id="ARBA00023242"/>
    </source>
</evidence>
<dbReference type="GO" id="GO:0048731">
    <property type="term" value="P:system development"/>
    <property type="evidence" value="ECO:0007669"/>
    <property type="project" value="TreeGrafter"/>
</dbReference>
<feature type="domain" description="NAC" evidence="5">
    <location>
        <begin position="12"/>
        <end position="161"/>
    </location>
</feature>
<evidence type="ECO:0000256" key="3">
    <source>
        <dbReference type="ARBA" id="ARBA00023163"/>
    </source>
</evidence>
<dbReference type="InterPro" id="IPR036093">
    <property type="entry name" value="NAC_dom_sf"/>
</dbReference>
<dbReference type="PANTHER" id="PTHR31719">
    <property type="entry name" value="NAC TRANSCRIPTION FACTOR 56"/>
    <property type="match status" value="1"/>
</dbReference>
<dbReference type="InterPro" id="IPR003441">
    <property type="entry name" value="NAC-dom"/>
</dbReference>
<protein>
    <submittedName>
        <fullName evidence="6">NAC transcription factor 19</fullName>
    </submittedName>
</protein>
<proteinExistence type="evidence at transcript level"/>
<keyword evidence="1" id="KW-0805">Transcription regulation</keyword>
<sequence>MEKRTWSSNAGLPVGCRFDPTDQQLILDYLLNKVNNNPLPSPTAVIDCDVYGEGIAWRRLFEESEEDSLYFFTKLKKKTGKGKRVDRVTDCGTWKGQQRDKEIYTHGDQRVHIGSKRSFSFVPKKGFQENRGKWVMHEYRLEGCLLDKKNNFYVICRIKKKRSKRSNATYDDDDDHFDVDVNGAAICVPNDVQGHHSHVFDNYMGDGSKECLNVSDCVAGNGVGEYLNASYCVGGDGTGEFLNGGDGLYVSNYMMGGDGNGDCLNVSIYVGGDGLNHCSYMGGDSIGECLNGGDGLNVSNCMGGRNGIGGYLNASNCMGGDDIGEYSKVSDYIGGDDTGDCFNGCDDDGLQVSNFIIGDGSGECFNISESIGGDGIGECLNVSAYMEEWFSLLNNDNNHHPWSSNLANPDDIGK</sequence>
<dbReference type="PROSITE" id="PS51005">
    <property type="entry name" value="NAC"/>
    <property type="match status" value="1"/>
</dbReference>
<dbReference type="GO" id="GO:0006355">
    <property type="term" value="P:regulation of DNA-templated transcription"/>
    <property type="evidence" value="ECO:0007669"/>
    <property type="project" value="InterPro"/>
</dbReference>
<dbReference type="GO" id="GO:0003677">
    <property type="term" value="F:DNA binding"/>
    <property type="evidence" value="ECO:0007669"/>
    <property type="project" value="UniProtKB-KW"/>
</dbReference>
<dbReference type="PANTHER" id="PTHR31719:SF148">
    <property type="entry name" value="NAC TRANSCRIPTION FACTOR 25"/>
    <property type="match status" value="1"/>
</dbReference>
<evidence type="ECO:0000256" key="1">
    <source>
        <dbReference type="ARBA" id="ARBA00023015"/>
    </source>
</evidence>
<dbReference type="Pfam" id="PF02365">
    <property type="entry name" value="NAM"/>
    <property type="match status" value="1"/>
</dbReference>
<evidence type="ECO:0000313" key="6">
    <source>
        <dbReference type="EMBL" id="UBT01623.1"/>
    </source>
</evidence>
<dbReference type="SUPFAM" id="SSF101941">
    <property type="entry name" value="NAC domain"/>
    <property type="match status" value="1"/>
</dbReference>
<evidence type="ECO:0000256" key="2">
    <source>
        <dbReference type="ARBA" id="ARBA00023125"/>
    </source>
</evidence>
<keyword evidence="2" id="KW-0238">DNA-binding</keyword>
<reference evidence="6" key="1">
    <citation type="submission" date="2020-03" db="EMBL/GenBank/DDBJ databases">
        <title>LcNAC40-LcVPE regulatory module contributes to fruit abscission by promoting autolytic programmed cell death in litchi.</title>
        <authorList>
            <person name="Li C."/>
            <person name="Ning X."/>
            <person name="Zhao M."/>
            <person name="Wen Z."/>
            <person name="Kou L."/>
            <person name="Ma X."/>
            <person name="Peng M."/>
            <person name="Yang Y."/>
            <person name="Wu H."/>
            <person name="Li J."/>
        </authorList>
    </citation>
    <scope>NUCLEOTIDE SEQUENCE</scope>
</reference>
<keyword evidence="3" id="KW-0804">Transcription</keyword>
<name>A0A8K1MD12_LITCN</name>
<dbReference type="EMBL" id="MT275507">
    <property type="protein sequence ID" value="UBT01623.1"/>
    <property type="molecule type" value="mRNA"/>
</dbReference>
<dbReference type="AlphaFoldDB" id="A0A8K1MD12"/>
<keyword evidence="4" id="KW-0539">Nucleus</keyword>
<evidence type="ECO:0000259" key="5">
    <source>
        <dbReference type="PROSITE" id="PS51005"/>
    </source>
</evidence>
<accession>A0A8K1MD12</accession>
<organism evidence="6">
    <name type="scientific">Litchi chinensis</name>
    <name type="common">Lychee</name>
    <dbReference type="NCBI Taxonomy" id="151069"/>
    <lineage>
        <taxon>Eukaryota</taxon>
        <taxon>Viridiplantae</taxon>
        <taxon>Streptophyta</taxon>
        <taxon>Embryophyta</taxon>
        <taxon>Tracheophyta</taxon>
        <taxon>Spermatophyta</taxon>
        <taxon>Magnoliopsida</taxon>
        <taxon>eudicotyledons</taxon>
        <taxon>Gunneridae</taxon>
        <taxon>Pentapetalae</taxon>
        <taxon>rosids</taxon>
        <taxon>malvids</taxon>
        <taxon>Sapindales</taxon>
        <taxon>Sapindaceae</taxon>
        <taxon>Litchi</taxon>
    </lineage>
</organism>